<keyword evidence="2" id="KW-0645">Protease</keyword>
<dbReference type="InterPro" id="IPR001940">
    <property type="entry name" value="Peptidase_S1C"/>
</dbReference>
<sequence>MNDLNKERDIILLDAVERYVMGNMTPDERLQFEQLRKEDSDVDQMVVEHTLFLQKLNRFNQWKKFQTSLNEIHNHLSVQGKINAPSGKGKLVYLFNRFKKTAVIAASIAGITTLIISGIIGSVTTKTPKDQFEILKKDIHTLAKKSERQDQEINNLKQSGITAQTPEIPYTNSGTGFIIDSKGFLVTNNHVVEKAQNVAVQNRDGKEFIAKVVYRNPASDIAILKIEDPDFKPLPAPPYGFTKKSTDLAEPIFTLGYPREDIVYGQGYLSSKTGYNGDTLSCQIDIRAERGNSGSPVFNSNGEVIGILNARQRDAGGVAFAVQSRNIFNALSDLKEKSPSDSILKNIKLNTKSSLIGLKPSQQTKKIQDYIYMVKVN</sequence>
<dbReference type="SUPFAM" id="SSF50494">
    <property type="entry name" value="Trypsin-like serine proteases"/>
    <property type="match status" value="1"/>
</dbReference>
<dbReference type="Proteomes" id="UP001357452">
    <property type="component" value="Unassembled WGS sequence"/>
</dbReference>
<dbReference type="EMBL" id="JAZGLY010000006">
    <property type="protein sequence ID" value="MEE6187790.1"/>
    <property type="molecule type" value="Genomic_DNA"/>
</dbReference>
<evidence type="ECO:0000313" key="3">
    <source>
        <dbReference type="Proteomes" id="UP001357452"/>
    </source>
</evidence>
<accession>A0ABU7RIH1</accession>
<gene>
    <name evidence="2" type="ORF">V2H41_10955</name>
</gene>
<dbReference type="GO" id="GO:0008233">
    <property type="term" value="F:peptidase activity"/>
    <property type="evidence" value="ECO:0007669"/>
    <property type="project" value="UniProtKB-KW"/>
</dbReference>
<evidence type="ECO:0000256" key="1">
    <source>
        <dbReference type="SAM" id="Phobius"/>
    </source>
</evidence>
<dbReference type="RefSeq" id="WP_330975197.1">
    <property type="nucleotide sequence ID" value="NZ_JAZGLY010000006.1"/>
</dbReference>
<dbReference type="PANTHER" id="PTHR22939">
    <property type="entry name" value="SERINE PROTEASE FAMILY S1C HTRA-RELATED"/>
    <property type="match status" value="1"/>
</dbReference>
<dbReference type="Gene3D" id="2.40.10.10">
    <property type="entry name" value="Trypsin-like serine proteases"/>
    <property type="match status" value="2"/>
</dbReference>
<dbReference type="PANTHER" id="PTHR22939:SF129">
    <property type="entry name" value="SERINE PROTEASE HTRA2, MITOCHONDRIAL"/>
    <property type="match status" value="1"/>
</dbReference>
<keyword evidence="1" id="KW-0812">Transmembrane</keyword>
<organism evidence="2 3">
    <name type="scientific">Niabella digestorum</name>
    <dbReference type="NCBI Taxonomy" id="3117701"/>
    <lineage>
        <taxon>Bacteria</taxon>
        <taxon>Pseudomonadati</taxon>
        <taxon>Bacteroidota</taxon>
        <taxon>Chitinophagia</taxon>
        <taxon>Chitinophagales</taxon>
        <taxon>Chitinophagaceae</taxon>
        <taxon>Niabella</taxon>
    </lineage>
</organism>
<protein>
    <submittedName>
        <fullName evidence="2">Serine protease</fullName>
    </submittedName>
</protein>
<comment type="caution">
    <text evidence="2">The sequence shown here is derived from an EMBL/GenBank/DDBJ whole genome shotgun (WGS) entry which is preliminary data.</text>
</comment>
<keyword evidence="1" id="KW-1133">Transmembrane helix</keyword>
<dbReference type="PRINTS" id="PR00834">
    <property type="entry name" value="PROTEASES2C"/>
</dbReference>
<reference evidence="2 3" key="1">
    <citation type="submission" date="2024-01" db="EMBL/GenBank/DDBJ databases">
        <title>Niabella digestum sp. nov., isolated from waste digestion system.</title>
        <authorList>
            <person name="Zhang L."/>
        </authorList>
    </citation>
    <scope>NUCLEOTIDE SEQUENCE [LARGE SCALE GENOMIC DNA]</scope>
    <source>
        <strain evidence="2 3">A18</strain>
    </source>
</reference>
<dbReference type="Pfam" id="PF13365">
    <property type="entry name" value="Trypsin_2"/>
    <property type="match status" value="1"/>
</dbReference>
<evidence type="ECO:0000313" key="2">
    <source>
        <dbReference type="EMBL" id="MEE6187790.1"/>
    </source>
</evidence>
<dbReference type="GO" id="GO:0006508">
    <property type="term" value="P:proteolysis"/>
    <property type="evidence" value="ECO:0007669"/>
    <property type="project" value="UniProtKB-KW"/>
</dbReference>
<proteinExistence type="predicted"/>
<keyword evidence="2" id="KW-0378">Hydrolase</keyword>
<keyword evidence="3" id="KW-1185">Reference proteome</keyword>
<name>A0ABU7RIH1_9BACT</name>
<dbReference type="InterPro" id="IPR009003">
    <property type="entry name" value="Peptidase_S1_PA"/>
</dbReference>
<dbReference type="InterPro" id="IPR043504">
    <property type="entry name" value="Peptidase_S1_PA_chymotrypsin"/>
</dbReference>
<keyword evidence="1" id="KW-0472">Membrane</keyword>
<feature type="transmembrane region" description="Helical" evidence="1">
    <location>
        <begin position="102"/>
        <end position="123"/>
    </location>
</feature>